<dbReference type="InterPro" id="IPR002052">
    <property type="entry name" value="DNA_methylase_N6_adenine_CS"/>
</dbReference>
<organism evidence="10 11">
    <name type="scientific">Chitinophaga varians</name>
    <dbReference type="NCBI Taxonomy" id="2202339"/>
    <lineage>
        <taxon>Bacteria</taxon>
        <taxon>Pseudomonadati</taxon>
        <taxon>Bacteroidota</taxon>
        <taxon>Chitinophagia</taxon>
        <taxon>Chitinophagales</taxon>
        <taxon>Chitinophagaceae</taxon>
        <taxon>Chitinophaga</taxon>
    </lineage>
</organism>
<evidence type="ECO:0000256" key="7">
    <source>
        <dbReference type="ARBA" id="ARBA00047942"/>
    </source>
</evidence>
<dbReference type="Gene3D" id="3.40.50.150">
    <property type="entry name" value="Vaccinia Virus protein VP39"/>
    <property type="match status" value="1"/>
</dbReference>
<sequence>MNHTQHNQIVNFIWSIADDVLRDVYTRGKYRDIILPFTVLRRLDALLETTKDKVISMHEQLNKLKIDNQSPQLCKVSGYVFYNTSPYTFKKLLNDPANIRRNLENYLDGFSSDVQDIISKFKLRNQLDTLEEGNITFPLIEKFCSAQINLSPVPVKDKEGNIIHAGLSNLGMGYVFEELIRKFNEENNEEAGEHFTPREIIKLMTHLIFDPIKDKIKEGTYLIYDPACGSGGMLTEAEHFALEINPKATFHLYGQEVNPETFAICKADMLIKEEDPEKIAFGSTLSNDGFPKLKFDFMLSNPPYGKTWKIDQESIIDLKTKEILDQRFAVGVPRVSDGQLLFLMNMVSKMKTDSEIGSRIASVHNGSSLFTGDAGSGESEMRKYIIENDLLEAIIQLPNDMFYNTGIATYIWVLSNKKIKNRKGKVQLIDASGIFRKMRKGLGSKSNELSEAHIQEITSVFTDCKETPISRIFDNDDFAYWNITVDRPLRLSWQLTEERLAGLDNKELFMPVMAALQKKFGKKIQQDYNELSPALDEALKKLAIKWKPKERKTFLDAISQKDETAMPVIKKQERGTTVYEADTELRDYENIPVKQNIQAYFEKEVLPFVPDAWIDHDKTVKGYEISFTKIFYQYQPLRSVAEITEEIMQLEKETEGLLNEIIS</sequence>
<protein>
    <recommendedName>
        <fullName evidence="2">site-specific DNA-methyltransferase (adenine-specific)</fullName>
        <ecNumber evidence="2">2.1.1.72</ecNumber>
    </recommendedName>
</protein>
<evidence type="ECO:0000256" key="2">
    <source>
        <dbReference type="ARBA" id="ARBA00011900"/>
    </source>
</evidence>
<dbReference type="GO" id="GO:0003677">
    <property type="term" value="F:DNA binding"/>
    <property type="evidence" value="ECO:0007669"/>
    <property type="project" value="InterPro"/>
</dbReference>
<proteinExistence type="inferred from homology"/>
<dbReference type="PRINTS" id="PR00507">
    <property type="entry name" value="N12N6MTFRASE"/>
</dbReference>
<evidence type="ECO:0000256" key="5">
    <source>
        <dbReference type="ARBA" id="ARBA00022691"/>
    </source>
</evidence>
<keyword evidence="4 10" id="KW-0808">Transferase</keyword>
<comment type="similarity">
    <text evidence="1">Belongs to the N(4)/N(6)-methyltransferase family.</text>
</comment>
<dbReference type="RefSeq" id="WP_168869045.1">
    <property type="nucleotide sequence ID" value="NZ_JABAIA010000001.1"/>
</dbReference>
<dbReference type="InterPro" id="IPR051537">
    <property type="entry name" value="DNA_Adenine_Mtase"/>
</dbReference>
<dbReference type="EC" id="2.1.1.72" evidence="2"/>
<keyword evidence="5" id="KW-0949">S-adenosyl-L-methionine</keyword>
<dbReference type="InterPro" id="IPR003356">
    <property type="entry name" value="DNA_methylase_A-5"/>
</dbReference>
<dbReference type="PROSITE" id="PS00092">
    <property type="entry name" value="N6_MTASE"/>
    <property type="match status" value="1"/>
</dbReference>
<dbReference type="GO" id="GO:0009007">
    <property type="term" value="F:site-specific DNA-methyltransferase (adenine-specific) activity"/>
    <property type="evidence" value="ECO:0007669"/>
    <property type="project" value="UniProtKB-EC"/>
</dbReference>
<dbReference type="PANTHER" id="PTHR42933:SF3">
    <property type="entry name" value="TYPE I RESTRICTION ENZYME MJAVIII METHYLASE SUBUNIT"/>
    <property type="match status" value="1"/>
</dbReference>
<evidence type="ECO:0000313" key="11">
    <source>
        <dbReference type="Proteomes" id="UP000570474"/>
    </source>
</evidence>
<comment type="caution">
    <text evidence="10">The sequence shown here is derived from an EMBL/GenBank/DDBJ whole genome shotgun (WGS) entry which is preliminary data.</text>
</comment>
<dbReference type="Proteomes" id="UP000570474">
    <property type="component" value="Unassembled WGS sequence"/>
</dbReference>
<evidence type="ECO:0000259" key="8">
    <source>
        <dbReference type="Pfam" id="PF02384"/>
    </source>
</evidence>
<keyword evidence="6" id="KW-0680">Restriction system</keyword>
<dbReference type="AlphaFoldDB" id="A0A847RIV5"/>
<dbReference type="Pfam" id="PF02384">
    <property type="entry name" value="N6_Mtase"/>
    <property type="match status" value="1"/>
</dbReference>
<accession>A0A847RIV5</accession>
<evidence type="ECO:0000313" key="10">
    <source>
        <dbReference type="EMBL" id="NLR63023.1"/>
    </source>
</evidence>
<dbReference type="PANTHER" id="PTHR42933">
    <property type="entry name" value="SLR6095 PROTEIN"/>
    <property type="match status" value="1"/>
</dbReference>
<dbReference type="GO" id="GO:0032259">
    <property type="term" value="P:methylation"/>
    <property type="evidence" value="ECO:0007669"/>
    <property type="project" value="UniProtKB-KW"/>
</dbReference>
<evidence type="ECO:0000256" key="3">
    <source>
        <dbReference type="ARBA" id="ARBA00022603"/>
    </source>
</evidence>
<dbReference type="Pfam" id="PF12161">
    <property type="entry name" value="HsdM_N"/>
    <property type="match status" value="1"/>
</dbReference>
<dbReference type="EMBL" id="JABAIA010000001">
    <property type="protein sequence ID" value="NLR63023.1"/>
    <property type="molecule type" value="Genomic_DNA"/>
</dbReference>
<keyword evidence="11" id="KW-1185">Reference proteome</keyword>
<dbReference type="InterPro" id="IPR029063">
    <property type="entry name" value="SAM-dependent_MTases_sf"/>
</dbReference>
<evidence type="ECO:0000256" key="1">
    <source>
        <dbReference type="ARBA" id="ARBA00006594"/>
    </source>
</evidence>
<feature type="domain" description="N6 adenine-specific DNA methyltransferase N-terminal" evidence="9">
    <location>
        <begin position="10"/>
        <end position="143"/>
    </location>
</feature>
<evidence type="ECO:0000259" key="9">
    <source>
        <dbReference type="Pfam" id="PF12161"/>
    </source>
</evidence>
<evidence type="ECO:0000256" key="6">
    <source>
        <dbReference type="ARBA" id="ARBA00022747"/>
    </source>
</evidence>
<dbReference type="InterPro" id="IPR022749">
    <property type="entry name" value="D12N6_MeTrfase_N"/>
</dbReference>
<evidence type="ECO:0000256" key="4">
    <source>
        <dbReference type="ARBA" id="ARBA00022679"/>
    </source>
</evidence>
<dbReference type="GO" id="GO:0009307">
    <property type="term" value="P:DNA restriction-modification system"/>
    <property type="evidence" value="ECO:0007669"/>
    <property type="project" value="UniProtKB-KW"/>
</dbReference>
<gene>
    <name evidence="10" type="ORF">HGH92_01775</name>
</gene>
<name>A0A847RIV5_9BACT</name>
<keyword evidence="3 10" id="KW-0489">Methyltransferase</keyword>
<dbReference type="SUPFAM" id="SSF53335">
    <property type="entry name" value="S-adenosyl-L-methionine-dependent methyltransferases"/>
    <property type="match status" value="1"/>
</dbReference>
<reference evidence="10 11" key="1">
    <citation type="submission" date="2020-04" db="EMBL/GenBank/DDBJ databases">
        <authorList>
            <person name="Yin C."/>
        </authorList>
    </citation>
    <scope>NUCLEOTIDE SEQUENCE [LARGE SCALE GENOMIC DNA]</scope>
    <source>
        <strain evidence="10 11">Ae27</strain>
    </source>
</reference>
<comment type="catalytic activity">
    <reaction evidence="7">
        <text>a 2'-deoxyadenosine in DNA + S-adenosyl-L-methionine = an N(6)-methyl-2'-deoxyadenosine in DNA + S-adenosyl-L-homocysteine + H(+)</text>
        <dbReference type="Rhea" id="RHEA:15197"/>
        <dbReference type="Rhea" id="RHEA-COMP:12418"/>
        <dbReference type="Rhea" id="RHEA-COMP:12419"/>
        <dbReference type="ChEBI" id="CHEBI:15378"/>
        <dbReference type="ChEBI" id="CHEBI:57856"/>
        <dbReference type="ChEBI" id="CHEBI:59789"/>
        <dbReference type="ChEBI" id="CHEBI:90615"/>
        <dbReference type="ChEBI" id="CHEBI:90616"/>
        <dbReference type="EC" id="2.1.1.72"/>
    </reaction>
</comment>
<feature type="domain" description="DNA methylase adenine-specific" evidence="8">
    <location>
        <begin position="172"/>
        <end position="467"/>
    </location>
</feature>
<dbReference type="GO" id="GO:0008170">
    <property type="term" value="F:N-methyltransferase activity"/>
    <property type="evidence" value="ECO:0007669"/>
    <property type="project" value="InterPro"/>
</dbReference>